<dbReference type="PANTHER" id="PTHR35889">
    <property type="entry name" value="CYCLOINULO-OLIGOSACCHARIDE FRUCTANOTRANSFERASE-RELATED"/>
    <property type="match status" value="1"/>
</dbReference>
<evidence type="ECO:0000256" key="2">
    <source>
        <dbReference type="SAM" id="SignalP"/>
    </source>
</evidence>
<dbReference type="SUPFAM" id="SSF49373">
    <property type="entry name" value="Invasin/intimin cell-adhesion fragments"/>
    <property type="match status" value="1"/>
</dbReference>
<evidence type="ECO:0008006" key="5">
    <source>
        <dbReference type="Google" id="ProtNLM"/>
    </source>
</evidence>
<sequence>MRLHVRMRSTRCLCLVLLTACTVYQVPDEGDTDATGATGNPTGLTSTGSSGDATTDPLDPTTSTSSSTTTGPDPSAGPSSDPTVSSDPTTGDPPPADCDYPTSIQPIFSASCGCHLSNMPPKGLVLSEGQSFAALVGVDSMGQPGTPYVDPGNPAGSWLVTKIKPMPPVGLQMPEGGMLAADQIALIETWIAAGAPEAGAFDCGGGGDGEAGSVTIDEQGPVNVEIGEMLDLDVTVLDQNGDPVVGPTVKWLSSDETVLYVDAKGTLLGLNPGTSDVTAEVEGVVSESLTVSVLNNQAVAAAGFTDALNVLSTNCGCHKGAMPPAGLAFDLAAPDVHAALLAPATQDAQTKRVIPDLPGQSYLFKKLTRTTQTTGEQMPKGKAPLEAEKVQILFRWIFNGAPA</sequence>
<gene>
    <name evidence="3" type="ORF">SAMN02745121_03347</name>
</gene>
<reference evidence="4" key="1">
    <citation type="submission" date="2016-10" db="EMBL/GenBank/DDBJ databases">
        <authorList>
            <person name="Varghese N."/>
            <person name="Submissions S."/>
        </authorList>
    </citation>
    <scope>NUCLEOTIDE SEQUENCE [LARGE SCALE GENOMIC DNA]</scope>
    <source>
        <strain evidence="4">ATCC 25963</strain>
    </source>
</reference>
<organism evidence="3 4">
    <name type="scientific">Nannocystis exedens</name>
    <dbReference type="NCBI Taxonomy" id="54"/>
    <lineage>
        <taxon>Bacteria</taxon>
        <taxon>Pseudomonadati</taxon>
        <taxon>Myxococcota</taxon>
        <taxon>Polyangia</taxon>
        <taxon>Nannocystales</taxon>
        <taxon>Nannocystaceae</taxon>
        <taxon>Nannocystis</taxon>
    </lineage>
</organism>
<dbReference type="AlphaFoldDB" id="A0A1I1YKE5"/>
<evidence type="ECO:0000313" key="4">
    <source>
        <dbReference type="Proteomes" id="UP000199400"/>
    </source>
</evidence>
<feature type="compositionally biased region" description="Low complexity" evidence="1">
    <location>
        <begin position="38"/>
        <end position="90"/>
    </location>
</feature>
<keyword evidence="4" id="KW-1185">Reference proteome</keyword>
<protein>
    <recommendedName>
        <fullName evidence="5">Ig-like domain (Group 2)</fullName>
    </recommendedName>
</protein>
<dbReference type="Proteomes" id="UP000199400">
    <property type="component" value="Unassembled WGS sequence"/>
</dbReference>
<evidence type="ECO:0000313" key="3">
    <source>
        <dbReference type="EMBL" id="SFE19772.1"/>
    </source>
</evidence>
<dbReference type="InterPro" id="IPR008964">
    <property type="entry name" value="Invasin/intimin_cell_adhesion"/>
</dbReference>
<accession>A0A1I1YKE5</accession>
<feature type="signal peptide" evidence="2">
    <location>
        <begin position="1"/>
        <end position="25"/>
    </location>
</feature>
<name>A0A1I1YKE5_9BACT</name>
<feature type="region of interest" description="Disordered" evidence="1">
    <location>
        <begin position="29"/>
        <end position="102"/>
    </location>
</feature>
<proteinExistence type="predicted"/>
<evidence type="ECO:0000256" key="1">
    <source>
        <dbReference type="SAM" id="MobiDB-lite"/>
    </source>
</evidence>
<dbReference type="EMBL" id="FOMX01000010">
    <property type="protein sequence ID" value="SFE19772.1"/>
    <property type="molecule type" value="Genomic_DNA"/>
</dbReference>
<dbReference type="Gene3D" id="2.60.40.1080">
    <property type="match status" value="1"/>
</dbReference>
<dbReference type="PANTHER" id="PTHR35889:SF3">
    <property type="entry name" value="F-BOX DOMAIN-CONTAINING PROTEIN"/>
    <property type="match status" value="1"/>
</dbReference>
<keyword evidence="2" id="KW-0732">Signal</keyword>
<feature type="chain" id="PRO_5011589184" description="Ig-like domain (Group 2)" evidence="2">
    <location>
        <begin position="26"/>
        <end position="403"/>
    </location>
</feature>
<dbReference type="STRING" id="54.SAMN02745121_03347"/>